<dbReference type="Proteomes" id="UP000001844">
    <property type="component" value="Chromosome"/>
</dbReference>
<dbReference type="HOGENOM" id="CLU_171731_0_0_6"/>
<dbReference type="InterPro" id="IPR022148">
    <property type="entry name" value="CopG_antitoxin"/>
</dbReference>
<sequence>MSKVKLDEEEKEILRDFEAGEFKSVLTPQRRKQLAKAAEETFKKDKRINIRISSRDLEAIQRRALEEGIPYQTLVSSILHKYVSGSLYNITANKSLNSDPVVPPIGRDSKDKMEN</sequence>
<reference evidence="3" key="1">
    <citation type="submission" date="2010-04" db="EMBL/GenBank/DDBJ databases">
        <title>Complete genome sequence of Nitrosococcus halophilus Nc4, a salt-adapted, aerobic obligate ammonia-oxidizing sulfur purple bacterium.</title>
        <authorList>
            <consortium name="US DOE Joint Genome Institute"/>
            <person name="Campbell M.A."/>
            <person name="Malfatti S.A."/>
            <person name="Chain P.S.G."/>
            <person name="Heidelberg J.F."/>
            <person name="Ward B.B."/>
            <person name="Klotz M.G."/>
        </authorList>
    </citation>
    <scope>NUCLEOTIDE SEQUENCE [LARGE SCALE GENOMIC DNA]</scope>
    <source>
        <strain evidence="3">Nc4</strain>
    </source>
</reference>
<dbReference type="eggNOG" id="COG5304">
    <property type="taxonomic scope" value="Bacteria"/>
</dbReference>
<proteinExistence type="predicted"/>
<dbReference type="STRING" id="472759.Nhal_3830"/>
<name>D5C3D6_NITHN</name>
<dbReference type="KEGG" id="nhl:Nhal_3830"/>
<protein>
    <recommendedName>
        <fullName evidence="4">Antitoxin</fullName>
    </recommendedName>
</protein>
<dbReference type="AlphaFoldDB" id="D5C3D6"/>
<dbReference type="RefSeq" id="WP_013034692.1">
    <property type="nucleotide sequence ID" value="NC_013960.1"/>
</dbReference>
<dbReference type="OrthoDB" id="595481at2"/>
<dbReference type="EMBL" id="CP001798">
    <property type="protein sequence ID" value="ADE16843.1"/>
    <property type="molecule type" value="Genomic_DNA"/>
</dbReference>
<keyword evidence="3" id="KW-1185">Reference proteome</keyword>
<feature type="region of interest" description="Disordered" evidence="1">
    <location>
        <begin position="95"/>
        <end position="115"/>
    </location>
</feature>
<evidence type="ECO:0008006" key="4">
    <source>
        <dbReference type="Google" id="ProtNLM"/>
    </source>
</evidence>
<gene>
    <name evidence="2" type="ordered locus">Nhal_3830</name>
</gene>
<evidence type="ECO:0000256" key="1">
    <source>
        <dbReference type="SAM" id="MobiDB-lite"/>
    </source>
</evidence>
<organism evidence="2 3">
    <name type="scientific">Nitrosococcus halophilus (strain Nc4)</name>
    <dbReference type="NCBI Taxonomy" id="472759"/>
    <lineage>
        <taxon>Bacteria</taxon>
        <taxon>Pseudomonadati</taxon>
        <taxon>Pseudomonadota</taxon>
        <taxon>Gammaproteobacteria</taxon>
        <taxon>Chromatiales</taxon>
        <taxon>Chromatiaceae</taxon>
        <taxon>Nitrosococcus</taxon>
    </lineage>
</organism>
<evidence type="ECO:0000313" key="2">
    <source>
        <dbReference type="EMBL" id="ADE16843.1"/>
    </source>
</evidence>
<accession>D5C3D6</accession>
<dbReference type="Pfam" id="PF12441">
    <property type="entry name" value="CopG_antitoxin"/>
    <property type="match status" value="1"/>
</dbReference>
<evidence type="ECO:0000313" key="3">
    <source>
        <dbReference type="Proteomes" id="UP000001844"/>
    </source>
</evidence>